<evidence type="ECO:0000313" key="3">
    <source>
        <dbReference type="Proteomes" id="UP001490365"/>
    </source>
</evidence>
<evidence type="ECO:0008006" key="4">
    <source>
        <dbReference type="Google" id="ProtNLM"/>
    </source>
</evidence>
<evidence type="ECO:0000256" key="1">
    <source>
        <dbReference type="SAM" id="Phobius"/>
    </source>
</evidence>
<dbReference type="Proteomes" id="UP001490365">
    <property type="component" value="Unassembled WGS sequence"/>
</dbReference>
<feature type="transmembrane region" description="Helical" evidence="1">
    <location>
        <begin position="118"/>
        <end position="136"/>
    </location>
</feature>
<protein>
    <recommendedName>
        <fullName evidence="4">DUF1440 domain-containing protein</fullName>
    </recommendedName>
</protein>
<evidence type="ECO:0000313" key="2">
    <source>
        <dbReference type="EMBL" id="MER6272385.1"/>
    </source>
</evidence>
<reference evidence="2 3" key="1">
    <citation type="submission" date="2024-06" db="EMBL/GenBank/DDBJ databases">
        <title>The Natural Products Discovery Center: Release of the First 8490 Sequenced Strains for Exploring Actinobacteria Biosynthetic Diversity.</title>
        <authorList>
            <person name="Kalkreuter E."/>
            <person name="Kautsar S.A."/>
            <person name="Yang D."/>
            <person name="Bader C.D."/>
            <person name="Teijaro C.N."/>
            <person name="Fluegel L."/>
            <person name="Davis C.M."/>
            <person name="Simpson J.R."/>
            <person name="Lauterbach L."/>
            <person name="Steele A.D."/>
            <person name="Gui C."/>
            <person name="Meng S."/>
            <person name="Li G."/>
            <person name="Viehrig K."/>
            <person name="Ye F."/>
            <person name="Su P."/>
            <person name="Kiefer A.F."/>
            <person name="Nichols A."/>
            <person name="Cepeda A.J."/>
            <person name="Yan W."/>
            <person name="Fan B."/>
            <person name="Jiang Y."/>
            <person name="Adhikari A."/>
            <person name="Zheng C.-J."/>
            <person name="Schuster L."/>
            <person name="Cowan T.M."/>
            <person name="Smanski M.J."/>
            <person name="Chevrette M.G."/>
            <person name="De Carvalho L.P.S."/>
            <person name="Shen B."/>
        </authorList>
    </citation>
    <scope>NUCLEOTIDE SEQUENCE [LARGE SCALE GENOMIC DNA]</scope>
    <source>
        <strain evidence="2 3">NPDC001694</strain>
    </source>
</reference>
<name>A0ABV1TQT3_9ACTN</name>
<feature type="transmembrane region" description="Helical" evidence="1">
    <location>
        <begin position="12"/>
        <end position="31"/>
    </location>
</feature>
<keyword evidence="1" id="KW-1133">Transmembrane helix</keyword>
<dbReference type="RefSeq" id="WP_351960707.1">
    <property type="nucleotide sequence ID" value="NZ_JBEOZM010000022.1"/>
</dbReference>
<dbReference type="EMBL" id="JBEOZM010000022">
    <property type="protein sequence ID" value="MER6272385.1"/>
    <property type="molecule type" value="Genomic_DNA"/>
</dbReference>
<proteinExistence type="predicted"/>
<comment type="caution">
    <text evidence="2">The sequence shown here is derived from an EMBL/GenBank/DDBJ whole genome shotgun (WGS) entry which is preliminary data.</text>
</comment>
<organism evidence="2 3">
    <name type="scientific">Streptomyces sp. 900105755</name>
    <dbReference type="NCBI Taxonomy" id="3154389"/>
    <lineage>
        <taxon>Bacteria</taxon>
        <taxon>Bacillati</taxon>
        <taxon>Actinomycetota</taxon>
        <taxon>Actinomycetes</taxon>
        <taxon>Kitasatosporales</taxon>
        <taxon>Streptomycetaceae</taxon>
        <taxon>Streptomyces</taxon>
    </lineage>
</organism>
<accession>A0ABV1TQT3</accession>
<keyword evidence="1" id="KW-0812">Transmembrane</keyword>
<sequence>MTAGRPRPRPLTPLAAVVDGVLAGVAGTVCMDATRYLRYRRTGGADSPKDWEFAPVEDWEEAPDPGKVAKRLLEGFTQRKVPDRWAWLLSTTTHWSYGSAWGALYGIVAGSVRRPNPLLGIPFGAAVCASAYLVLPQAGLYQQVWKYSPRTLADDLSAHLVFGLGAGTCFWLISRH</sequence>
<keyword evidence="1" id="KW-0472">Membrane</keyword>
<feature type="transmembrane region" description="Helical" evidence="1">
    <location>
        <begin position="156"/>
        <end position="173"/>
    </location>
</feature>
<gene>
    <name evidence="2" type="ORF">ABT211_34645</name>
</gene>
<keyword evidence="3" id="KW-1185">Reference proteome</keyword>